<feature type="chain" id="PRO_5005566425" evidence="2">
    <location>
        <begin position="25"/>
        <end position="249"/>
    </location>
</feature>
<name>A0A0L6JTS3_9FIRM</name>
<keyword evidence="2" id="KW-0732">Signal</keyword>
<evidence type="ECO:0000256" key="2">
    <source>
        <dbReference type="SAM" id="SignalP"/>
    </source>
</evidence>
<keyword evidence="1" id="KW-0472">Membrane</keyword>
<dbReference type="AlphaFoldDB" id="A0A0L6JTS3"/>
<dbReference type="STRING" id="398512.Bccel_4364"/>
<keyword evidence="1" id="KW-0812">Transmembrane</keyword>
<dbReference type="EMBL" id="LGTC01000001">
    <property type="protein sequence ID" value="KNY29090.1"/>
    <property type="molecule type" value="Genomic_DNA"/>
</dbReference>
<dbReference type="eggNOG" id="ENOG5033R1K">
    <property type="taxonomic scope" value="Bacteria"/>
</dbReference>
<feature type="transmembrane region" description="Helical" evidence="1">
    <location>
        <begin position="217"/>
        <end position="239"/>
    </location>
</feature>
<dbReference type="RefSeq" id="WP_010244739.1">
    <property type="nucleotide sequence ID" value="NZ_JQKC01000005.1"/>
</dbReference>
<organism evidence="3 4">
    <name type="scientific">Pseudobacteroides cellulosolvens ATCC 35603 = DSM 2933</name>
    <dbReference type="NCBI Taxonomy" id="398512"/>
    <lineage>
        <taxon>Bacteria</taxon>
        <taxon>Bacillati</taxon>
        <taxon>Bacillota</taxon>
        <taxon>Clostridia</taxon>
        <taxon>Eubacteriales</taxon>
        <taxon>Oscillospiraceae</taxon>
        <taxon>Pseudobacteroides</taxon>
    </lineage>
</organism>
<keyword evidence="4" id="KW-1185">Reference proteome</keyword>
<dbReference type="OrthoDB" id="9869114at2"/>
<evidence type="ECO:0000313" key="4">
    <source>
        <dbReference type="Proteomes" id="UP000036923"/>
    </source>
</evidence>
<comment type="caution">
    <text evidence="3">The sequence shown here is derived from an EMBL/GenBank/DDBJ whole genome shotgun (WGS) entry which is preliminary data.</text>
</comment>
<accession>A0A0L6JTS3</accession>
<dbReference type="Proteomes" id="UP000036923">
    <property type="component" value="Unassembled WGS sequence"/>
</dbReference>
<proteinExistence type="predicted"/>
<feature type="signal peptide" evidence="2">
    <location>
        <begin position="1"/>
        <end position="24"/>
    </location>
</feature>
<protein>
    <submittedName>
        <fullName evidence="3">Uncharacterized protein</fullName>
    </submittedName>
</protein>
<keyword evidence="1" id="KW-1133">Transmembrane helix</keyword>
<evidence type="ECO:0000313" key="3">
    <source>
        <dbReference type="EMBL" id="KNY29090.1"/>
    </source>
</evidence>
<sequence length="249" mass="27467" precursor="true">MLRKVIFISTMCFILIFNSVQAFAQDIPNGIEPRKLTATLEEEHPGSFLDLLPDGTGGKLSGPLFEGARTSIPYKKKYTLEFYNVGALKGEQYSEATLKIETIATGNGKISTKELSPKLQPPLIQKDAETRPDFKAKEYKLKFSGGPYGRFTYKEGDTEIRMSMSNNGKNIVFDVPGYSTKPLALEDQKAFEAWVETVGKPAAAKQKILGMINEYKYTVPIAGAILLLAGVAVAAFVIWKYGKGKLMPH</sequence>
<evidence type="ECO:0000256" key="1">
    <source>
        <dbReference type="SAM" id="Phobius"/>
    </source>
</evidence>
<gene>
    <name evidence="3" type="ORF">Bccel_4364</name>
</gene>
<reference evidence="4" key="1">
    <citation type="submission" date="2015-07" db="EMBL/GenBank/DDBJ databases">
        <title>Near-Complete Genome Sequence of the Cellulolytic Bacterium Bacteroides (Pseudobacteroides) cellulosolvens ATCC 35603.</title>
        <authorList>
            <person name="Dassa B."/>
            <person name="Utturkar S.M."/>
            <person name="Klingeman D.M."/>
            <person name="Hurt R.A."/>
            <person name="Keller M."/>
            <person name="Xu J."/>
            <person name="Reddy Y.H.K."/>
            <person name="Borovok I."/>
            <person name="Grinberg I.R."/>
            <person name="Lamed R."/>
            <person name="Zhivin O."/>
            <person name="Bayer E.A."/>
            <person name="Brown S.D."/>
        </authorList>
    </citation>
    <scope>NUCLEOTIDE SEQUENCE [LARGE SCALE GENOMIC DNA]</scope>
    <source>
        <strain evidence="4">DSM 2933</strain>
    </source>
</reference>